<dbReference type="InterPro" id="IPR037914">
    <property type="entry name" value="SpoVT-AbrB_sf"/>
</dbReference>
<accession>A0A511IYP8</accession>
<dbReference type="EMBL" id="BJWF01000001">
    <property type="protein sequence ID" value="GEL90874.1"/>
    <property type="molecule type" value="Genomic_DNA"/>
</dbReference>
<gene>
    <name evidence="1" type="ORF">EVI01_02110</name>
</gene>
<comment type="caution">
    <text evidence="1">The sequence shown here is derived from an EMBL/GenBank/DDBJ whole genome shotgun (WGS) entry which is preliminary data.</text>
</comment>
<reference evidence="1 2" key="1">
    <citation type="submission" date="2019-07" db="EMBL/GenBank/DDBJ databases">
        <title>Whole genome shotgun sequence of Enterococcus villorum NBRC 100699.</title>
        <authorList>
            <person name="Hosoyama A."/>
            <person name="Uohara A."/>
            <person name="Ohji S."/>
            <person name="Ichikawa N."/>
        </authorList>
    </citation>
    <scope>NUCLEOTIDE SEQUENCE [LARGE SCALE GENOMIC DNA]</scope>
    <source>
        <strain evidence="1 2">NBRC 100699</strain>
    </source>
</reference>
<dbReference type="SUPFAM" id="SSF89447">
    <property type="entry name" value="AbrB/MazE/MraZ-like"/>
    <property type="match status" value="1"/>
</dbReference>
<name>A0A511IYP8_9ENTE</name>
<dbReference type="Proteomes" id="UP000321830">
    <property type="component" value="Unassembled WGS sequence"/>
</dbReference>
<evidence type="ECO:0000313" key="1">
    <source>
        <dbReference type="EMBL" id="GEL90874.1"/>
    </source>
</evidence>
<dbReference type="Gene3D" id="2.10.260.10">
    <property type="match status" value="1"/>
</dbReference>
<protein>
    <submittedName>
        <fullName evidence="1">AbrB family transcriptional regulator</fullName>
    </submittedName>
</protein>
<organism evidence="1 2">
    <name type="scientific">Enterococcus villorum</name>
    <dbReference type="NCBI Taxonomy" id="112904"/>
    <lineage>
        <taxon>Bacteria</taxon>
        <taxon>Bacillati</taxon>
        <taxon>Bacillota</taxon>
        <taxon>Bacilli</taxon>
        <taxon>Lactobacillales</taxon>
        <taxon>Enterococcaceae</taxon>
        <taxon>Enterococcus</taxon>
    </lineage>
</organism>
<dbReference type="AlphaFoldDB" id="A0A511IYP8"/>
<evidence type="ECO:0000313" key="2">
    <source>
        <dbReference type="Proteomes" id="UP000321830"/>
    </source>
</evidence>
<proteinExistence type="predicted"/>
<sequence length="94" mass="10543">MKSIKVIKIGNSVGIILPSSLGLKNGDTIRAEKKGNLFILDTTPNAKEHDRKLIEDSFKDFENHLITQAEVFPIVQEYVCDSQRSNARENENGN</sequence>